<accession>A0A919EF62</accession>
<protein>
    <recommendedName>
        <fullName evidence="1">Microcin J25-processing protein McjB C-terminal domain-containing protein</fullName>
    </recommendedName>
</protein>
<dbReference type="Pfam" id="PF13471">
    <property type="entry name" value="Transglut_core3"/>
    <property type="match status" value="1"/>
</dbReference>
<dbReference type="NCBIfam" id="NF033537">
    <property type="entry name" value="lasso_biosyn_B2"/>
    <property type="match status" value="1"/>
</dbReference>
<sequence>MSTVIALPERVRLTRTEQAAGHLAVTAAHLITAALGSRPARLKQLLAVLARRAAPAIPEQAARARDVVTTVSPRCGSGYGCLPRSIATALLCRLTGTWPTWKAGVRFPPLTSHAWVEADGEPVGEDPHYTATFTPTMTVEPGGAS</sequence>
<dbReference type="AlphaFoldDB" id="A0A919EF62"/>
<organism evidence="2 3">
    <name type="scientific">Streptomyces mashuensis</name>
    <dbReference type="NCBI Taxonomy" id="33904"/>
    <lineage>
        <taxon>Bacteria</taxon>
        <taxon>Bacillati</taxon>
        <taxon>Actinomycetota</taxon>
        <taxon>Actinomycetes</taxon>
        <taxon>Kitasatosporales</taxon>
        <taxon>Streptomycetaceae</taxon>
        <taxon>Streptomyces</taxon>
    </lineage>
</organism>
<dbReference type="Proteomes" id="UP000638313">
    <property type="component" value="Unassembled WGS sequence"/>
</dbReference>
<name>A0A919EF62_9ACTN</name>
<feature type="domain" description="Microcin J25-processing protein McjB C-terminal" evidence="1">
    <location>
        <begin position="33"/>
        <end position="138"/>
    </location>
</feature>
<dbReference type="InterPro" id="IPR053521">
    <property type="entry name" value="McjB-like"/>
</dbReference>
<gene>
    <name evidence="2" type="ORF">GCM10010218_49870</name>
</gene>
<comment type="caution">
    <text evidence="2">The sequence shown here is derived from an EMBL/GenBank/DDBJ whole genome shotgun (WGS) entry which is preliminary data.</text>
</comment>
<evidence type="ECO:0000313" key="2">
    <source>
        <dbReference type="EMBL" id="GHF62427.1"/>
    </source>
</evidence>
<proteinExistence type="predicted"/>
<dbReference type="EMBL" id="BNBD01000012">
    <property type="protein sequence ID" value="GHF62427.1"/>
    <property type="molecule type" value="Genomic_DNA"/>
</dbReference>
<reference evidence="2" key="2">
    <citation type="submission" date="2020-09" db="EMBL/GenBank/DDBJ databases">
        <authorList>
            <person name="Sun Q."/>
            <person name="Ohkuma M."/>
        </authorList>
    </citation>
    <scope>NUCLEOTIDE SEQUENCE</scope>
    <source>
        <strain evidence="2">JCM 4059</strain>
    </source>
</reference>
<dbReference type="RefSeq" id="WP_190131943.1">
    <property type="nucleotide sequence ID" value="NZ_BNBD01000012.1"/>
</dbReference>
<evidence type="ECO:0000259" key="1">
    <source>
        <dbReference type="Pfam" id="PF13471"/>
    </source>
</evidence>
<evidence type="ECO:0000313" key="3">
    <source>
        <dbReference type="Proteomes" id="UP000638313"/>
    </source>
</evidence>
<keyword evidence="3" id="KW-1185">Reference proteome</keyword>
<reference evidence="2" key="1">
    <citation type="journal article" date="2014" name="Int. J. Syst. Evol. Microbiol.">
        <title>Complete genome sequence of Corynebacterium casei LMG S-19264T (=DSM 44701T), isolated from a smear-ripened cheese.</title>
        <authorList>
            <consortium name="US DOE Joint Genome Institute (JGI-PGF)"/>
            <person name="Walter F."/>
            <person name="Albersmeier A."/>
            <person name="Kalinowski J."/>
            <person name="Ruckert C."/>
        </authorList>
    </citation>
    <scope>NUCLEOTIDE SEQUENCE</scope>
    <source>
        <strain evidence="2">JCM 4059</strain>
    </source>
</reference>
<dbReference type="InterPro" id="IPR032708">
    <property type="entry name" value="McjB_C"/>
</dbReference>